<dbReference type="RefSeq" id="XP_013918715.1">
    <property type="nucleotide sequence ID" value="XM_014063240.1"/>
</dbReference>
<dbReference type="InterPro" id="IPR043472">
    <property type="entry name" value="Macro_dom-like"/>
</dbReference>
<dbReference type="Proteomes" id="UP000504617">
    <property type="component" value="Unplaced"/>
</dbReference>
<dbReference type="GO" id="GO:0005654">
    <property type="term" value="C:nucleoplasm"/>
    <property type="evidence" value="ECO:0007669"/>
    <property type="project" value="TreeGrafter"/>
</dbReference>
<dbReference type="GeneID" id="106546376"/>
<evidence type="ECO:0000259" key="1">
    <source>
        <dbReference type="PROSITE" id="PS51154"/>
    </source>
</evidence>
<dbReference type="GO" id="GO:0140291">
    <property type="term" value="P:peptidyl-glutamate ADP-deribosylation"/>
    <property type="evidence" value="ECO:0007669"/>
    <property type="project" value="TreeGrafter"/>
</dbReference>
<dbReference type="InterPro" id="IPR002589">
    <property type="entry name" value="Macro_dom"/>
</dbReference>
<dbReference type="AlphaFoldDB" id="A0A6I9Y9I1"/>
<dbReference type="GO" id="GO:0140293">
    <property type="term" value="F:ADP-ribosylglutamate hydrolase activity"/>
    <property type="evidence" value="ECO:0007669"/>
    <property type="project" value="TreeGrafter"/>
</dbReference>
<dbReference type="SUPFAM" id="SSF52949">
    <property type="entry name" value="Macro domain-like"/>
    <property type="match status" value="1"/>
</dbReference>
<dbReference type="PANTHER" id="PTHR11106">
    <property type="entry name" value="GANGLIOSIDE INDUCED DIFFERENTIATION ASSOCIATED PROTEIN 2-RELATED"/>
    <property type="match status" value="1"/>
</dbReference>
<gene>
    <name evidence="3" type="primary">LOC106546376</name>
</gene>
<name>A0A6I9Y9I1_9SAUR</name>
<reference evidence="3" key="1">
    <citation type="submission" date="2025-08" db="UniProtKB">
        <authorList>
            <consortium name="RefSeq"/>
        </authorList>
    </citation>
    <scope>IDENTIFICATION</scope>
    <source>
        <tissue evidence="3">Skeletal muscle</tissue>
    </source>
</reference>
<dbReference type="GO" id="GO:0006974">
    <property type="term" value="P:DNA damage response"/>
    <property type="evidence" value="ECO:0007669"/>
    <property type="project" value="TreeGrafter"/>
</dbReference>
<organism evidence="2 3">
    <name type="scientific">Thamnophis sirtalis</name>
    <dbReference type="NCBI Taxonomy" id="35019"/>
    <lineage>
        <taxon>Eukaryota</taxon>
        <taxon>Metazoa</taxon>
        <taxon>Chordata</taxon>
        <taxon>Craniata</taxon>
        <taxon>Vertebrata</taxon>
        <taxon>Euteleostomi</taxon>
        <taxon>Lepidosauria</taxon>
        <taxon>Squamata</taxon>
        <taxon>Bifurcata</taxon>
        <taxon>Unidentata</taxon>
        <taxon>Episquamata</taxon>
        <taxon>Toxicofera</taxon>
        <taxon>Serpentes</taxon>
        <taxon>Colubroidea</taxon>
        <taxon>Colubridae</taxon>
        <taxon>Natricinae</taxon>
        <taxon>Thamnophis</taxon>
    </lineage>
</organism>
<dbReference type="Pfam" id="PF01661">
    <property type="entry name" value="Macro"/>
    <property type="match status" value="1"/>
</dbReference>
<keyword evidence="2" id="KW-1185">Reference proteome</keyword>
<evidence type="ECO:0000313" key="2">
    <source>
        <dbReference type="Proteomes" id="UP000504617"/>
    </source>
</evidence>
<feature type="domain" description="Macro" evidence="1">
    <location>
        <begin position="1"/>
        <end position="135"/>
    </location>
</feature>
<accession>A0A6I9Y9I1</accession>
<dbReference type="PANTHER" id="PTHR11106:SF93">
    <property type="entry name" value="ADP-RIBOSE GLYCOHYDROLASE MACROD1"/>
    <property type="match status" value="1"/>
</dbReference>
<feature type="non-terminal residue" evidence="3">
    <location>
        <position position="1"/>
    </location>
</feature>
<evidence type="ECO:0000313" key="3">
    <source>
        <dbReference type="RefSeq" id="XP_013918715.1"/>
    </source>
</evidence>
<sequence length="135" mass="14844">VIHTVGPIAQGEPSSSQQTQLADCYKNSLKLALENKLQTVAFPCVSTGVFGYPNEAAAEAVLNTLRNWLEDNKDKIPVRKLRPQSSEVASLQIPLETPDLFQGGKLEENTHPSFPGAVGRNSRIKMAKTIQLCRW</sequence>
<dbReference type="OrthoDB" id="6133115at2759"/>
<dbReference type="PROSITE" id="PS51154">
    <property type="entry name" value="MACRO"/>
    <property type="match status" value="1"/>
</dbReference>
<proteinExistence type="predicted"/>
<dbReference type="KEGG" id="tsr:106546376"/>
<protein>
    <submittedName>
        <fullName evidence="3">O-acetyl-ADP-ribose deacetylase MACROD1-like</fullName>
    </submittedName>
</protein>
<dbReference type="Gene3D" id="3.40.220.10">
    <property type="entry name" value="Leucine Aminopeptidase, subunit E, domain 1"/>
    <property type="match status" value="1"/>
</dbReference>
<dbReference type="GO" id="GO:0042278">
    <property type="term" value="P:purine nucleoside metabolic process"/>
    <property type="evidence" value="ECO:0007669"/>
    <property type="project" value="TreeGrafter"/>
</dbReference>